<dbReference type="Pfam" id="PF01654">
    <property type="entry name" value="Cyt_bd_oxida_I"/>
    <property type="match status" value="1"/>
</dbReference>
<evidence type="ECO:0000256" key="4">
    <source>
        <dbReference type="ARBA" id="ARBA00022475"/>
    </source>
</evidence>
<dbReference type="RefSeq" id="WP_046317920.1">
    <property type="nucleotide sequence ID" value="NZ_JBHSZT010000003.1"/>
</dbReference>
<sequence>MLYSLGISVLSLARLQFAITTVFHFFFVPFSIGMGFVVAILETVYAIRKEEIYKKMAQFWGKIFLLSFAVGIVTGLIQEFQFGMNWSNYSRFMGDIFGAPLAIEALLAFFLESTFVGVWMFTWDRFKPGIHALFIWLTSIGTMLSAIWILAANSFMQHPTGFTINGHTHRAEMTNFGQIVGNPQLWRVFPHVILGAFVTAAFVIAGMSAWALLRKQKDEIFFKKSLRFGLWIGLVAAFGVIIAGDFQTQQIIKDQPMKFAATEGEYKDTSSPASWKIVATFDTKNHQVKNEISVPYLLSLLTYHQPTGAVKGMNTVNQELKQKFNHNKSKSIRNIKNYYVPTTTLFWSFRFMAGFGVLLFLIAALGLFWSRPKKDTLARQKWLMYLIGLSVWIPFIANTCGWLITELGRYPWIVYGLYTIADAVSPTTTVGQLIFSNLLYLVLFTTLGGVMIYYARQTLHKGLDAIGGPTATAKSPVTSDPFAKEAFS</sequence>
<accession>A0A0F4LNX1</accession>
<dbReference type="GO" id="GO:0070069">
    <property type="term" value="C:cytochrome complex"/>
    <property type="evidence" value="ECO:0007669"/>
    <property type="project" value="UniProtKB-UniRule"/>
</dbReference>
<evidence type="ECO:0000256" key="2">
    <source>
        <dbReference type="ARBA" id="ARBA00009819"/>
    </source>
</evidence>
<feature type="transmembrane region" description="Helical" evidence="12">
    <location>
        <begin position="382"/>
        <end position="404"/>
    </location>
</feature>
<dbReference type="STRING" id="1218492.JG30_16460"/>
<dbReference type="HOGENOM" id="CLU_030555_3_3_9"/>
<evidence type="ECO:0000256" key="11">
    <source>
        <dbReference type="ARBA" id="ARBA00023136"/>
    </source>
</evidence>
<feature type="transmembrane region" description="Helical" evidence="12">
    <location>
        <begin position="434"/>
        <end position="455"/>
    </location>
</feature>
<evidence type="ECO:0000256" key="1">
    <source>
        <dbReference type="ARBA" id="ARBA00004651"/>
    </source>
</evidence>
<keyword evidence="7 12" id="KW-0479">Metal-binding</keyword>
<feature type="transmembrane region" description="Helical" evidence="12">
    <location>
        <begin position="133"/>
        <end position="151"/>
    </location>
</feature>
<dbReference type="InterPro" id="IPR002585">
    <property type="entry name" value="Cyt-d_ubiquinol_oxidase_su_1"/>
</dbReference>
<evidence type="ECO:0000256" key="9">
    <source>
        <dbReference type="ARBA" id="ARBA00022989"/>
    </source>
</evidence>
<evidence type="ECO:0000256" key="12">
    <source>
        <dbReference type="PIRNR" id="PIRNR006446"/>
    </source>
</evidence>
<dbReference type="Proteomes" id="UP000033558">
    <property type="component" value="Unassembled WGS sequence"/>
</dbReference>
<feature type="transmembrane region" description="Helical" evidence="12">
    <location>
        <begin position="225"/>
        <end position="244"/>
    </location>
</feature>
<keyword evidence="14" id="KW-1185">Reference proteome</keyword>
<keyword evidence="11 12" id="KW-0472">Membrane</keyword>
<organism evidence="13 14">
    <name type="scientific">Bombilactobacillus mellifer</name>
    <dbReference type="NCBI Taxonomy" id="1218492"/>
    <lineage>
        <taxon>Bacteria</taxon>
        <taxon>Bacillati</taxon>
        <taxon>Bacillota</taxon>
        <taxon>Bacilli</taxon>
        <taxon>Lactobacillales</taxon>
        <taxon>Lactobacillaceae</taxon>
        <taxon>Bombilactobacillus</taxon>
    </lineage>
</organism>
<dbReference type="GO" id="GO:0005886">
    <property type="term" value="C:plasma membrane"/>
    <property type="evidence" value="ECO:0007669"/>
    <property type="project" value="UniProtKB-SubCell"/>
</dbReference>
<gene>
    <name evidence="13" type="ORF">JG30_16460</name>
</gene>
<dbReference type="PATRIC" id="fig|1218492.5.peg.1704"/>
<dbReference type="PANTHER" id="PTHR30365:SF15">
    <property type="entry name" value="CYTOCHROME BD UBIQUINOL OXIDASE SUBUNIT 1"/>
    <property type="match status" value="1"/>
</dbReference>
<keyword evidence="6 12" id="KW-0812">Transmembrane</keyword>
<evidence type="ECO:0000313" key="13">
    <source>
        <dbReference type="EMBL" id="KJY60517.1"/>
    </source>
</evidence>
<feature type="transmembrane region" description="Helical" evidence="12">
    <location>
        <begin position="59"/>
        <end position="77"/>
    </location>
</feature>
<feature type="transmembrane region" description="Helical" evidence="12">
    <location>
        <begin position="97"/>
        <end position="121"/>
    </location>
</feature>
<proteinExistence type="inferred from homology"/>
<dbReference type="GO" id="GO:0020037">
    <property type="term" value="F:heme binding"/>
    <property type="evidence" value="ECO:0007669"/>
    <property type="project" value="TreeGrafter"/>
</dbReference>
<dbReference type="GO" id="GO:0016682">
    <property type="term" value="F:oxidoreductase activity, acting on diphenols and related substances as donors, oxygen as acceptor"/>
    <property type="evidence" value="ECO:0007669"/>
    <property type="project" value="TreeGrafter"/>
</dbReference>
<evidence type="ECO:0000313" key="14">
    <source>
        <dbReference type="Proteomes" id="UP000033558"/>
    </source>
</evidence>
<keyword evidence="5 12" id="KW-0349">Heme</keyword>
<keyword evidence="8 12" id="KW-0249">Electron transport</keyword>
<keyword evidence="3 12" id="KW-0813">Transport</keyword>
<dbReference type="GO" id="GO:0009055">
    <property type="term" value="F:electron transfer activity"/>
    <property type="evidence" value="ECO:0007669"/>
    <property type="project" value="UniProtKB-UniRule"/>
</dbReference>
<feature type="transmembrane region" description="Helical" evidence="12">
    <location>
        <begin position="28"/>
        <end position="47"/>
    </location>
</feature>
<evidence type="ECO:0000256" key="10">
    <source>
        <dbReference type="ARBA" id="ARBA00023004"/>
    </source>
</evidence>
<dbReference type="OrthoDB" id="9807042at2"/>
<dbReference type="PIRSF" id="PIRSF006446">
    <property type="entry name" value="Cyt_quinol_oxidase_1"/>
    <property type="match status" value="1"/>
</dbReference>
<comment type="subcellular location">
    <subcellularLocation>
        <location evidence="1">Cell membrane</location>
        <topology evidence="1">Multi-pass membrane protein</topology>
    </subcellularLocation>
</comment>
<dbReference type="AlphaFoldDB" id="A0A0F4LNX1"/>
<feature type="transmembrane region" description="Helical" evidence="12">
    <location>
        <begin position="347"/>
        <end position="370"/>
    </location>
</feature>
<keyword evidence="9 12" id="KW-1133">Transmembrane helix</keyword>
<keyword evidence="10 12" id="KW-0408">Iron</keyword>
<evidence type="ECO:0000256" key="3">
    <source>
        <dbReference type="ARBA" id="ARBA00022448"/>
    </source>
</evidence>
<dbReference type="PANTHER" id="PTHR30365">
    <property type="entry name" value="CYTOCHROME D UBIQUINOL OXIDASE"/>
    <property type="match status" value="1"/>
</dbReference>
<dbReference type="EMBL" id="JXJQ01000011">
    <property type="protein sequence ID" value="KJY60517.1"/>
    <property type="molecule type" value="Genomic_DNA"/>
</dbReference>
<feature type="transmembrane region" description="Helical" evidence="12">
    <location>
        <begin position="192"/>
        <end position="213"/>
    </location>
</feature>
<comment type="similarity">
    <text evidence="2 12">Belongs to the cytochrome ubiquinol oxidase subunit 1 family.</text>
</comment>
<name>A0A0F4LNX1_9LACO</name>
<dbReference type="GO" id="GO:0019646">
    <property type="term" value="P:aerobic electron transport chain"/>
    <property type="evidence" value="ECO:0007669"/>
    <property type="project" value="InterPro"/>
</dbReference>
<protein>
    <submittedName>
        <fullName evidence="13">Cytochrome d ubiquinol oxidase subunit I</fullName>
    </submittedName>
</protein>
<evidence type="ECO:0000256" key="5">
    <source>
        <dbReference type="ARBA" id="ARBA00022617"/>
    </source>
</evidence>
<evidence type="ECO:0000256" key="7">
    <source>
        <dbReference type="ARBA" id="ARBA00022723"/>
    </source>
</evidence>
<comment type="caution">
    <text evidence="13">The sequence shown here is derived from an EMBL/GenBank/DDBJ whole genome shotgun (WGS) entry which is preliminary data.</text>
</comment>
<reference evidence="13 14" key="1">
    <citation type="submission" date="2015-01" db="EMBL/GenBank/DDBJ databases">
        <title>Comparative genomics of the lactic acid bacteria isolated from the honey bee gut.</title>
        <authorList>
            <person name="Ellegaard K.M."/>
            <person name="Tamarit D."/>
            <person name="Javelind E."/>
            <person name="Olofsson T."/>
            <person name="Andersson S.G."/>
            <person name="Vasquez A."/>
        </authorList>
    </citation>
    <scope>NUCLEOTIDE SEQUENCE [LARGE SCALE GENOMIC DNA]</scope>
    <source>
        <strain evidence="13 14">Bin4</strain>
    </source>
</reference>
<evidence type="ECO:0000256" key="8">
    <source>
        <dbReference type="ARBA" id="ARBA00022982"/>
    </source>
</evidence>
<evidence type="ECO:0000256" key="6">
    <source>
        <dbReference type="ARBA" id="ARBA00022692"/>
    </source>
</evidence>
<dbReference type="GO" id="GO:0046872">
    <property type="term" value="F:metal ion binding"/>
    <property type="evidence" value="ECO:0007669"/>
    <property type="project" value="UniProtKB-UniRule"/>
</dbReference>
<keyword evidence="4 12" id="KW-1003">Cell membrane</keyword>